<accession>A0A542ZCH8</accession>
<dbReference type="EMBL" id="VFOR01000002">
    <property type="protein sequence ID" value="TQL57991.1"/>
    <property type="molecule type" value="Genomic_DNA"/>
</dbReference>
<dbReference type="RefSeq" id="WP_142093808.1">
    <property type="nucleotide sequence ID" value="NZ_BAAAMD010000004.1"/>
</dbReference>
<name>A0A542ZCH8_9ACTN</name>
<dbReference type="Proteomes" id="UP000316196">
    <property type="component" value="Unassembled WGS sequence"/>
</dbReference>
<dbReference type="OrthoDB" id="317332at2"/>
<protein>
    <submittedName>
        <fullName evidence="1">Uncharacterized protein</fullName>
    </submittedName>
</protein>
<gene>
    <name evidence="1" type="ORF">FB460_1842</name>
</gene>
<dbReference type="AlphaFoldDB" id="A0A542ZCH8"/>
<reference evidence="1 2" key="1">
    <citation type="submission" date="2019-06" db="EMBL/GenBank/DDBJ databases">
        <title>Sequencing the genomes of 1000 actinobacteria strains.</title>
        <authorList>
            <person name="Klenk H.-P."/>
        </authorList>
    </citation>
    <scope>NUCLEOTIDE SEQUENCE [LARGE SCALE GENOMIC DNA]</scope>
    <source>
        <strain evidence="1 2">DSM 8251</strain>
    </source>
</reference>
<evidence type="ECO:0000313" key="2">
    <source>
        <dbReference type="Proteomes" id="UP000316196"/>
    </source>
</evidence>
<evidence type="ECO:0000313" key="1">
    <source>
        <dbReference type="EMBL" id="TQL57991.1"/>
    </source>
</evidence>
<proteinExistence type="predicted"/>
<comment type="caution">
    <text evidence="1">The sequence shown here is derived from an EMBL/GenBank/DDBJ whole genome shotgun (WGS) entry which is preliminary data.</text>
</comment>
<sequence length="165" mass="18577">MTPEVTRKTLSDKLIREFCTIGSELDWTLGSDATQRHLESRGWAIIDDLSMKYGDMSASVVGGEAWTLTINVMHTRWALDADKHRGPGAARIRHVIGLVRETLGAEPEPIKLDTGKFAARWLLPPGTSVLVEESHLRHLSVESTEAERFRVEKPHKYAQYLDVDE</sequence>
<organism evidence="1 2">
    <name type="scientific">Propioniferax innocua</name>
    <dbReference type="NCBI Taxonomy" id="1753"/>
    <lineage>
        <taxon>Bacteria</taxon>
        <taxon>Bacillati</taxon>
        <taxon>Actinomycetota</taxon>
        <taxon>Actinomycetes</taxon>
        <taxon>Propionibacteriales</taxon>
        <taxon>Propionibacteriaceae</taxon>
        <taxon>Propioniferax</taxon>
    </lineage>
</organism>
<keyword evidence="2" id="KW-1185">Reference proteome</keyword>